<proteinExistence type="predicted"/>
<gene>
    <name evidence="1" type="ORF">PCARR_a2922</name>
</gene>
<accession>A0ABR9EKV5</accession>
<reference evidence="1 2" key="1">
    <citation type="submission" date="2015-06" db="EMBL/GenBank/DDBJ databases">
        <title>Genome sequence of Pseudoalteromonas carrageenovora.</title>
        <authorList>
            <person name="Xie B.-B."/>
            <person name="Rong J.-C."/>
            <person name="Qin Q.-L."/>
            <person name="Zhang Y.-Z."/>
        </authorList>
    </citation>
    <scope>NUCLEOTIDE SEQUENCE [LARGE SCALE GENOMIC DNA]</scope>
    <source>
        <strain evidence="1 2">IAM 12662</strain>
    </source>
</reference>
<comment type="caution">
    <text evidence="1">The sequence shown here is derived from an EMBL/GenBank/DDBJ whole genome shotgun (WGS) entry which is preliminary data.</text>
</comment>
<evidence type="ECO:0000313" key="2">
    <source>
        <dbReference type="Proteomes" id="UP000615003"/>
    </source>
</evidence>
<organism evidence="1 2">
    <name type="scientific">Pseudoalteromonas carrageenovora IAM 12662</name>
    <dbReference type="NCBI Taxonomy" id="1314868"/>
    <lineage>
        <taxon>Bacteria</taxon>
        <taxon>Pseudomonadati</taxon>
        <taxon>Pseudomonadota</taxon>
        <taxon>Gammaproteobacteria</taxon>
        <taxon>Alteromonadales</taxon>
        <taxon>Pseudoalteromonadaceae</taxon>
        <taxon>Pseudoalteromonas</taxon>
    </lineage>
</organism>
<dbReference type="EMBL" id="AQGW01000013">
    <property type="protein sequence ID" value="MBE0381188.1"/>
    <property type="molecule type" value="Genomic_DNA"/>
</dbReference>
<evidence type="ECO:0000313" key="1">
    <source>
        <dbReference type="EMBL" id="MBE0381188.1"/>
    </source>
</evidence>
<protein>
    <submittedName>
        <fullName evidence="1">Uncharacterized protein</fullName>
    </submittedName>
</protein>
<sequence length="41" mass="4707">MVLLHLEQLTTESFTPTAFLNANKKPQLMPGLFYKTNLIKN</sequence>
<dbReference type="Proteomes" id="UP000615003">
    <property type="component" value="Unassembled WGS sequence"/>
</dbReference>
<name>A0ABR9EKV5_PSEVC</name>
<keyword evidence="2" id="KW-1185">Reference proteome</keyword>